<reference evidence="8 9" key="1">
    <citation type="submission" date="2020-09" db="EMBL/GenBank/DDBJ databases">
        <title>Bacillus nautilus sp. nov., Chryseoglobus crepusculi sp. nov, and Psychrobacter noctis sp. nov., isolated from deep-sea sponges from the equatorial Atlantic.</title>
        <authorList>
            <person name="Stennett H.L."/>
            <person name="Williams S.E."/>
        </authorList>
    </citation>
    <scope>NUCLEOTIDE SEQUENCE [LARGE SCALE GENOMIC DNA]</scope>
    <source>
        <strain evidence="8 9">28M-24</strain>
    </source>
</reference>
<dbReference type="PIRSF" id="PIRSF026649">
    <property type="entry name" value="MsbB"/>
    <property type="match status" value="1"/>
</dbReference>
<keyword evidence="7" id="KW-0812">Transmembrane</keyword>
<keyword evidence="6 8" id="KW-0012">Acyltransferase</keyword>
<comment type="caution">
    <text evidence="8">The sequence shown here is derived from an EMBL/GenBank/DDBJ whole genome shotgun (WGS) entry which is preliminary data.</text>
</comment>
<comment type="subcellular location">
    <subcellularLocation>
        <location evidence="1">Cell inner membrane</location>
    </subcellularLocation>
</comment>
<dbReference type="RefSeq" id="WP_028282998.1">
    <property type="nucleotide sequence ID" value="NZ_CAXBHU010000004.1"/>
</dbReference>
<dbReference type="GO" id="GO:0016746">
    <property type="term" value="F:acyltransferase activity"/>
    <property type="evidence" value="ECO:0007669"/>
    <property type="project" value="UniProtKB-KW"/>
</dbReference>
<sequence length="296" mass="35259">MQLLAYILIYPFLWLISILPFRLLYAFSDGLYVLIYYIIGYRKKTVKENLNLVFPNKSEAEIKVIRKQFYHHLCDMVVEAIKSLTITEKQMMKRMTFPNIEEVNQYGKSNKSIVLMCAHYGSWEWIFILQNHVNHKGYAVYKKLENKYFDKLVKRIRAKYNSHLITTKETFSTLLRAKNKGELTINGFVSDQSPKPWKAHHWLDFMGINVPAHTGAELLAKQLDMAVVYFAVKRIKRGYYETTFTTLAKNPNDFKDYEITDAFFKLVEKQIHEAPQYYLWTHKRWKHRDKSPEDFK</sequence>
<evidence type="ECO:0000256" key="5">
    <source>
        <dbReference type="ARBA" id="ARBA00023136"/>
    </source>
</evidence>
<organism evidence="8 9">
    <name type="scientific">Olleya marilimosa</name>
    <dbReference type="NCBI Taxonomy" id="272164"/>
    <lineage>
        <taxon>Bacteria</taxon>
        <taxon>Pseudomonadati</taxon>
        <taxon>Bacteroidota</taxon>
        <taxon>Flavobacteriia</taxon>
        <taxon>Flavobacteriales</taxon>
        <taxon>Flavobacteriaceae</taxon>
    </lineage>
</organism>
<proteinExistence type="predicted"/>
<dbReference type="PANTHER" id="PTHR30606">
    <property type="entry name" value="LIPID A BIOSYNTHESIS LAUROYL ACYLTRANSFERASE"/>
    <property type="match status" value="1"/>
</dbReference>
<evidence type="ECO:0000256" key="3">
    <source>
        <dbReference type="ARBA" id="ARBA00022519"/>
    </source>
</evidence>
<evidence type="ECO:0000256" key="6">
    <source>
        <dbReference type="ARBA" id="ARBA00023315"/>
    </source>
</evidence>
<keyword evidence="2" id="KW-1003">Cell membrane</keyword>
<evidence type="ECO:0000256" key="7">
    <source>
        <dbReference type="SAM" id="Phobius"/>
    </source>
</evidence>
<feature type="transmembrane region" description="Helical" evidence="7">
    <location>
        <begin position="12"/>
        <end position="39"/>
    </location>
</feature>
<dbReference type="Pfam" id="PF03279">
    <property type="entry name" value="Lip_A_acyltrans"/>
    <property type="match status" value="1"/>
</dbReference>
<keyword evidence="5 7" id="KW-0472">Membrane</keyword>
<evidence type="ECO:0000313" key="8">
    <source>
        <dbReference type="EMBL" id="MBD3863764.1"/>
    </source>
</evidence>
<dbReference type="CDD" id="cd07984">
    <property type="entry name" value="LPLAT_LABLAT-like"/>
    <property type="match status" value="1"/>
</dbReference>
<evidence type="ECO:0000313" key="9">
    <source>
        <dbReference type="Proteomes" id="UP000627521"/>
    </source>
</evidence>
<name>A0ABR8LUC0_9FLAO</name>
<keyword evidence="9" id="KW-1185">Reference proteome</keyword>
<evidence type="ECO:0000256" key="2">
    <source>
        <dbReference type="ARBA" id="ARBA00022475"/>
    </source>
</evidence>
<evidence type="ECO:0000256" key="4">
    <source>
        <dbReference type="ARBA" id="ARBA00022679"/>
    </source>
</evidence>
<keyword evidence="7" id="KW-1133">Transmembrane helix</keyword>
<dbReference type="Proteomes" id="UP000627521">
    <property type="component" value="Unassembled WGS sequence"/>
</dbReference>
<protein>
    <submittedName>
        <fullName evidence="8">Lysophospholipid acyltransferase family protein</fullName>
    </submittedName>
</protein>
<dbReference type="InterPro" id="IPR004960">
    <property type="entry name" value="LipA_acyltrans"/>
</dbReference>
<evidence type="ECO:0000256" key="1">
    <source>
        <dbReference type="ARBA" id="ARBA00004533"/>
    </source>
</evidence>
<gene>
    <name evidence="8" type="ORF">IEG06_09895</name>
</gene>
<keyword evidence="4" id="KW-0808">Transferase</keyword>
<accession>A0ABR8LUC0</accession>
<keyword evidence="3" id="KW-0997">Cell inner membrane</keyword>
<dbReference type="PANTHER" id="PTHR30606:SF10">
    <property type="entry name" value="PHOSPHATIDYLINOSITOL MANNOSIDE ACYLTRANSFERASE"/>
    <property type="match status" value="1"/>
</dbReference>
<dbReference type="EMBL" id="JACXXH010000005">
    <property type="protein sequence ID" value="MBD3863764.1"/>
    <property type="molecule type" value="Genomic_DNA"/>
</dbReference>